<evidence type="ECO:0000313" key="2">
    <source>
        <dbReference type="Proteomes" id="UP000054477"/>
    </source>
</evidence>
<dbReference type="EMBL" id="KN838632">
    <property type="protein sequence ID" value="KIK00118.1"/>
    <property type="molecule type" value="Genomic_DNA"/>
</dbReference>
<dbReference type="AlphaFoldDB" id="A0A0C9XW04"/>
<keyword evidence="2" id="KW-1185">Reference proteome</keyword>
<gene>
    <name evidence="1" type="ORF">K443DRAFT_616756</name>
</gene>
<sequence length="55" mass="6178">MLVGWSSVTHGSVLRCCSLWRFPTCTLVQVGLVVVRHLRTEVAVVFSSLVLCRYL</sequence>
<reference evidence="2" key="2">
    <citation type="submission" date="2015-01" db="EMBL/GenBank/DDBJ databases">
        <title>Evolutionary Origins and Diversification of the Mycorrhizal Mutualists.</title>
        <authorList>
            <consortium name="DOE Joint Genome Institute"/>
            <consortium name="Mycorrhizal Genomics Consortium"/>
            <person name="Kohler A."/>
            <person name="Kuo A."/>
            <person name="Nagy L.G."/>
            <person name="Floudas D."/>
            <person name="Copeland A."/>
            <person name="Barry K.W."/>
            <person name="Cichocki N."/>
            <person name="Veneault-Fourrey C."/>
            <person name="LaButti K."/>
            <person name="Lindquist E.A."/>
            <person name="Lipzen A."/>
            <person name="Lundell T."/>
            <person name="Morin E."/>
            <person name="Murat C."/>
            <person name="Riley R."/>
            <person name="Ohm R."/>
            <person name="Sun H."/>
            <person name="Tunlid A."/>
            <person name="Henrissat B."/>
            <person name="Grigoriev I.V."/>
            <person name="Hibbett D.S."/>
            <person name="Martin F."/>
        </authorList>
    </citation>
    <scope>NUCLEOTIDE SEQUENCE [LARGE SCALE GENOMIC DNA]</scope>
    <source>
        <strain evidence="2">LaAM-08-1</strain>
    </source>
</reference>
<protein>
    <submittedName>
        <fullName evidence="1">Unplaced genomic scaffold K443scaffold_97, whole genome shotgun sequence</fullName>
    </submittedName>
</protein>
<organism evidence="1 2">
    <name type="scientific">Laccaria amethystina LaAM-08-1</name>
    <dbReference type="NCBI Taxonomy" id="1095629"/>
    <lineage>
        <taxon>Eukaryota</taxon>
        <taxon>Fungi</taxon>
        <taxon>Dikarya</taxon>
        <taxon>Basidiomycota</taxon>
        <taxon>Agaricomycotina</taxon>
        <taxon>Agaricomycetes</taxon>
        <taxon>Agaricomycetidae</taxon>
        <taxon>Agaricales</taxon>
        <taxon>Agaricineae</taxon>
        <taxon>Hydnangiaceae</taxon>
        <taxon>Laccaria</taxon>
    </lineage>
</organism>
<evidence type="ECO:0000313" key="1">
    <source>
        <dbReference type="EMBL" id="KIK00118.1"/>
    </source>
</evidence>
<reference evidence="1 2" key="1">
    <citation type="submission" date="2014-04" db="EMBL/GenBank/DDBJ databases">
        <authorList>
            <consortium name="DOE Joint Genome Institute"/>
            <person name="Kuo A."/>
            <person name="Kohler A."/>
            <person name="Nagy L.G."/>
            <person name="Floudas D."/>
            <person name="Copeland A."/>
            <person name="Barry K.W."/>
            <person name="Cichocki N."/>
            <person name="Veneault-Fourrey C."/>
            <person name="LaButti K."/>
            <person name="Lindquist E.A."/>
            <person name="Lipzen A."/>
            <person name="Lundell T."/>
            <person name="Morin E."/>
            <person name="Murat C."/>
            <person name="Sun H."/>
            <person name="Tunlid A."/>
            <person name="Henrissat B."/>
            <person name="Grigoriev I.V."/>
            <person name="Hibbett D.S."/>
            <person name="Martin F."/>
            <person name="Nordberg H.P."/>
            <person name="Cantor M.N."/>
            <person name="Hua S.X."/>
        </authorList>
    </citation>
    <scope>NUCLEOTIDE SEQUENCE [LARGE SCALE GENOMIC DNA]</scope>
    <source>
        <strain evidence="1 2">LaAM-08-1</strain>
    </source>
</reference>
<proteinExistence type="predicted"/>
<accession>A0A0C9XW04</accession>
<dbReference type="Proteomes" id="UP000054477">
    <property type="component" value="Unassembled WGS sequence"/>
</dbReference>
<name>A0A0C9XW04_9AGAR</name>
<dbReference type="HOGENOM" id="CLU_3032731_0_0_1"/>